<dbReference type="RefSeq" id="WP_344479443.1">
    <property type="nucleotide sequence ID" value="NZ_BAAASB010000012.1"/>
</dbReference>
<evidence type="ECO:0000256" key="1">
    <source>
        <dbReference type="ARBA" id="ARBA00022679"/>
    </source>
</evidence>
<dbReference type="SUPFAM" id="SSF64005">
    <property type="entry name" value="Undecaprenyl diphosphate synthase"/>
    <property type="match status" value="1"/>
</dbReference>
<dbReference type="InterPro" id="IPR001441">
    <property type="entry name" value="UPP_synth-like"/>
</dbReference>
<dbReference type="PANTHER" id="PTHR10291">
    <property type="entry name" value="DEHYDRODOLICHYL DIPHOSPHATE SYNTHASE FAMILY MEMBER"/>
    <property type="match status" value="1"/>
</dbReference>
<feature type="binding site" evidence="3">
    <location>
        <position position="70"/>
    </location>
    <ligand>
        <name>substrate</name>
    </ligand>
</feature>
<comment type="similarity">
    <text evidence="2">Belongs to the UPP synthase family. Z-FPP synthase subfamily.</text>
</comment>
<feature type="binding site" evidence="3">
    <location>
        <position position="203"/>
    </location>
    <ligand>
        <name>Mg(2+)</name>
        <dbReference type="ChEBI" id="CHEBI:18420"/>
    </ligand>
</feature>
<comment type="function">
    <text evidence="3">Catalyzes the condensation of isopentenyl diphosphate (IPP) with allylic pyrophosphates generating different type of terpenoids.</text>
</comment>
<dbReference type="EMBL" id="JBHSKP010000010">
    <property type="protein sequence ID" value="MFC5153508.1"/>
    <property type="molecule type" value="Genomic_DNA"/>
</dbReference>
<comment type="subunit">
    <text evidence="3">Homodimer.</text>
</comment>
<evidence type="ECO:0000256" key="2">
    <source>
        <dbReference type="ARBA" id="ARBA00038453"/>
    </source>
</evidence>
<dbReference type="EC" id="2.5.1.-" evidence="3"/>
<evidence type="ECO:0000256" key="3">
    <source>
        <dbReference type="HAMAP-Rule" id="MF_01139"/>
    </source>
</evidence>
<comment type="cofactor">
    <cofactor evidence="3">
        <name>Mg(2+)</name>
        <dbReference type="ChEBI" id="CHEBI:18420"/>
    </cofactor>
    <text evidence="3">Binds 2 magnesium ions per subunit.</text>
</comment>
<feature type="region of interest" description="Disordered" evidence="4">
    <location>
        <begin position="152"/>
        <end position="179"/>
    </location>
</feature>
<reference evidence="6" key="1">
    <citation type="journal article" date="2019" name="Int. J. Syst. Evol. Microbiol.">
        <title>The Global Catalogue of Microorganisms (GCM) 10K type strain sequencing project: providing services to taxonomists for standard genome sequencing and annotation.</title>
        <authorList>
            <consortium name="The Broad Institute Genomics Platform"/>
            <consortium name="The Broad Institute Genome Sequencing Center for Infectious Disease"/>
            <person name="Wu L."/>
            <person name="Ma J."/>
        </authorList>
    </citation>
    <scope>NUCLEOTIDE SEQUENCE [LARGE SCALE GENOMIC DNA]</scope>
    <source>
        <strain evidence="6">PCU 266</strain>
    </source>
</reference>
<dbReference type="CDD" id="cd00475">
    <property type="entry name" value="Cis_IPPS"/>
    <property type="match status" value="1"/>
</dbReference>
<keyword evidence="1 3" id="KW-0808">Transferase</keyword>
<feature type="binding site" evidence="3">
    <location>
        <begin position="19"/>
        <end position="22"/>
    </location>
    <ligand>
        <name>substrate</name>
    </ligand>
</feature>
<dbReference type="InterPro" id="IPR036424">
    <property type="entry name" value="UPP_synth-like_sf"/>
</dbReference>
<evidence type="ECO:0000313" key="5">
    <source>
        <dbReference type="EMBL" id="MFC5153508.1"/>
    </source>
</evidence>
<feature type="binding site" evidence="3">
    <location>
        <begin position="190"/>
        <end position="192"/>
    </location>
    <ligand>
        <name>substrate</name>
    </ligand>
</feature>
<feature type="binding site" evidence="3">
    <location>
        <position position="35"/>
    </location>
    <ligand>
        <name>substrate</name>
    </ligand>
</feature>
<dbReference type="NCBIfam" id="TIGR00055">
    <property type="entry name" value="uppS"/>
    <property type="match status" value="1"/>
</dbReference>
<dbReference type="GO" id="GO:0016740">
    <property type="term" value="F:transferase activity"/>
    <property type="evidence" value="ECO:0007669"/>
    <property type="project" value="UniProtKB-KW"/>
</dbReference>
<keyword evidence="6" id="KW-1185">Reference proteome</keyword>
<evidence type="ECO:0000256" key="4">
    <source>
        <dbReference type="SAM" id="MobiDB-lite"/>
    </source>
</evidence>
<dbReference type="Pfam" id="PF01255">
    <property type="entry name" value="Prenyltransf"/>
    <property type="match status" value="1"/>
</dbReference>
<feature type="binding site" evidence="3">
    <location>
        <position position="18"/>
    </location>
    <ligand>
        <name>Mg(2+)</name>
        <dbReference type="ChEBI" id="CHEBI:18420"/>
    </ligand>
</feature>
<feature type="binding site" evidence="3">
    <location>
        <position position="184"/>
    </location>
    <ligand>
        <name>substrate</name>
    </ligand>
</feature>
<feature type="binding site" evidence="3">
    <location>
        <position position="23"/>
    </location>
    <ligand>
        <name>substrate</name>
    </ligand>
</feature>
<feature type="active site" description="Proton acceptor" evidence="3">
    <location>
        <position position="66"/>
    </location>
</feature>
<sequence length="235" mass="26069">MSAMPPPPALRHLGILPDGNRRWARRHRLPPSEGHRHGFRRIPGVLDWCEESGLEFVSLFMISDRNIQHRSAPELTVLYETVSEILPRLLARPARRLRHIGVAELLPAPLVAELRDAERDSGAGAGMTVNLALGYGGRADILAAVRSLVSETGGPGGPDGTLTEETFGRKLSTGGQPDPDLIVRTSGERRTSGFLSWQASQAEWYFSPKMWPEFEREDFDAALAAYRRRDRRLGA</sequence>
<dbReference type="Proteomes" id="UP001596160">
    <property type="component" value="Unassembled WGS sequence"/>
</dbReference>
<dbReference type="HAMAP" id="MF_01139">
    <property type="entry name" value="ISPT"/>
    <property type="match status" value="1"/>
</dbReference>
<keyword evidence="3" id="KW-0479">Metal-binding</keyword>
<dbReference type="Gene3D" id="3.40.1180.10">
    <property type="entry name" value="Decaprenyl diphosphate synthase-like"/>
    <property type="match status" value="1"/>
</dbReference>
<proteinExistence type="inferred from homology"/>
<organism evidence="5 6">
    <name type="scientific">Streptomyces amakusaensis</name>
    <dbReference type="NCBI Taxonomy" id="67271"/>
    <lineage>
        <taxon>Bacteria</taxon>
        <taxon>Bacillati</taxon>
        <taxon>Actinomycetota</taxon>
        <taxon>Actinomycetes</taxon>
        <taxon>Kitasatosporales</taxon>
        <taxon>Streptomycetaceae</taxon>
        <taxon>Streptomyces</taxon>
    </lineage>
</organism>
<protein>
    <recommendedName>
        <fullName evidence="3">Isoprenyl transferase</fullName>
        <ecNumber evidence="3">2.5.1.-</ecNumber>
    </recommendedName>
</protein>
<accession>A0ABW0ALE1</accession>
<keyword evidence="3" id="KW-0460">Magnesium</keyword>
<feature type="active site" evidence="3">
    <location>
        <position position="18"/>
    </location>
</feature>
<comment type="caution">
    <text evidence="5">The sequence shown here is derived from an EMBL/GenBank/DDBJ whole genome shotgun (WGS) entry which is preliminary data.</text>
</comment>
<comment type="caution">
    <text evidence="3">Lacks conserved residue(s) required for the propagation of feature annotation.</text>
</comment>
<evidence type="ECO:0000313" key="6">
    <source>
        <dbReference type="Proteomes" id="UP001596160"/>
    </source>
</evidence>
<name>A0ABW0ALE1_9ACTN</name>
<dbReference type="PANTHER" id="PTHR10291:SF43">
    <property type="entry name" value="DEHYDRODOLICHYL DIPHOSPHATE SYNTHASE COMPLEX SUBUNIT DHDDS"/>
    <property type="match status" value="1"/>
</dbReference>
<gene>
    <name evidence="5" type="primary">uppS</name>
    <name evidence="5" type="ORF">ACFPRH_17375</name>
</gene>